<evidence type="ECO:0000313" key="5">
    <source>
        <dbReference type="Proteomes" id="UP000054544"/>
    </source>
</evidence>
<sequence>MGTTSVQATQSEVELRVEEAIEYLEGNPDAKLATVARLFEIPRSRLRRRFNGCSTKKGRPATNTKLSREEEVALSHYIDRLDAINFAVRAEFITDAANYIIKERSPSSLAGQFEPVGKLWTTRFIQRHGYSKCLQKKLDSNRQASEDVTRVLQYYQQLQAVIEAHGIPPDDIWNMDETGFRIGIGKDQLIVTKRKRAHLFSMPENRESATAIEGISAAGRHLPAFLILTGQKHMERWYHTKELDNNTKITVSSSGYSNDEISLGWLKHFIEFATPMSSKRLLILDGHGSHHTIEFIELCEKHDIIPFGMPPNLTHILQPLDVVVFQPLKHYHAKAIDLMARDGITQITKLEFLRCIESVRKQAFKPSTIISAFNKTGIYPFNPQPIIQDLTERAAVLRTPSPAATEPHGSSDFETPMTLRQINKVADKLDYTLQQDDSIDPEFSYNIGRFIRGSLIAATELIQTKRDLGRTKKAELISQRCRAMKNRPLKTGGIISVANAREMVRQKAFDEVDKARRVIEAADKKRHNLVKKAYFETAKKARRWRRESLLEPLEIWDKKGVHRVRRG</sequence>
<dbReference type="GO" id="GO:0003677">
    <property type="term" value="F:DNA binding"/>
    <property type="evidence" value="ECO:0007669"/>
    <property type="project" value="UniProtKB-KW"/>
</dbReference>
<feature type="coiled-coil region" evidence="2">
    <location>
        <begin position="505"/>
        <end position="532"/>
    </location>
</feature>
<dbReference type="Pfam" id="PF03221">
    <property type="entry name" value="HTH_Tnp_Tc5"/>
    <property type="match status" value="1"/>
</dbReference>
<dbReference type="OrthoDB" id="5014592at2759"/>
<dbReference type="PROSITE" id="PS51253">
    <property type="entry name" value="HTH_CENPB"/>
    <property type="match status" value="1"/>
</dbReference>
<keyword evidence="2" id="KW-0175">Coiled coil</keyword>
<keyword evidence="1" id="KW-0238">DNA-binding</keyword>
<evidence type="ECO:0000256" key="2">
    <source>
        <dbReference type="SAM" id="Coils"/>
    </source>
</evidence>
<proteinExistence type="predicted"/>
<dbReference type="PANTHER" id="PTHR19303">
    <property type="entry name" value="TRANSPOSON"/>
    <property type="match status" value="1"/>
</dbReference>
<dbReference type="Pfam" id="PF03184">
    <property type="entry name" value="DDE_1"/>
    <property type="match status" value="1"/>
</dbReference>
<gene>
    <name evidence="4" type="ORF">H634G_11103</name>
</gene>
<dbReference type="InterPro" id="IPR050863">
    <property type="entry name" value="CenT-Element_Derived"/>
</dbReference>
<dbReference type="GO" id="GO:0005634">
    <property type="term" value="C:nucleus"/>
    <property type="evidence" value="ECO:0007669"/>
    <property type="project" value="TreeGrafter"/>
</dbReference>
<evidence type="ECO:0000259" key="3">
    <source>
        <dbReference type="PROSITE" id="PS51253"/>
    </source>
</evidence>
<dbReference type="AlphaFoldDB" id="A0A0D9NIV1"/>
<accession>A0A0D9NIV1</accession>
<dbReference type="PANTHER" id="PTHR19303:SF74">
    <property type="entry name" value="POGO TRANSPOSABLE ELEMENT WITH KRAB DOMAIN"/>
    <property type="match status" value="1"/>
</dbReference>
<keyword evidence="5" id="KW-1185">Reference proteome</keyword>
<protein>
    <recommendedName>
        <fullName evidence="3">HTH CENPB-type domain-containing protein</fullName>
    </recommendedName>
</protein>
<evidence type="ECO:0000256" key="1">
    <source>
        <dbReference type="ARBA" id="ARBA00023125"/>
    </source>
</evidence>
<organism evidence="4 5">
    <name type="scientific">Metarhizium anisopliae BRIP 53293</name>
    <dbReference type="NCBI Taxonomy" id="1291518"/>
    <lineage>
        <taxon>Eukaryota</taxon>
        <taxon>Fungi</taxon>
        <taxon>Dikarya</taxon>
        <taxon>Ascomycota</taxon>
        <taxon>Pezizomycotina</taxon>
        <taxon>Sordariomycetes</taxon>
        <taxon>Hypocreomycetidae</taxon>
        <taxon>Hypocreales</taxon>
        <taxon>Clavicipitaceae</taxon>
        <taxon>Metarhizium</taxon>
    </lineage>
</organism>
<dbReference type="STRING" id="1291518.A0A0D9NIV1"/>
<dbReference type="InterPro" id="IPR004875">
    <property type="entry name" value="DDE_SF_endonuclease_dom"/>
</dbReference>
<evidence type="ECO:0000313" key="4">
    <source>
        <dbReference type="EMBL" id="KJK73638.1"/>
    </source>
</evidence>
<dbReference type="InterPro" id="IPR006600">
    <property type="entry name" value="HTH_CenpB_DNA-bd_dom"/>
</dbReference>
<dbReference type="Proteomes" id="UP000054544">
    <property type="component" value="Unassembled WGS sequence"/>
</dbReference>
<name>A0A0D9NIV1_METAN</name>
<reference evidence="5" key="1">
    <citation type="journal article" date="2014" name="BMC Genomics">
        <title>The genome sequence of the biocontrol fungus Metarhizium anisopliae and comparative genomics of Metarhizium species.</title>
        <authorList>
            <person name="Pattemore J.A."/>
            <person name="Hane J.K."/>
            <person name="Williams A.H."/>
            <person name="Wilson B.A."/>
            <person name="Stodart B.J."/>
            <person name="Ash G.J."/>
        </authorList>
    </citation>
    <scope>NUCLEOTIDE SEQUENCE [LARGE SCALE GENOMIC DNA]</scope>
    <source>
        <strain evidence="5">BRIP 53293</strain>
    </source>
</reference>
<dbReference type="EMBL" id="KE384792">
    <property type="protein sequence ID" value="KJK73638.1"/>
    <property type="molecule type" value="Genomic_DNA"/>
</dbReference>
<feature type="domain" description="HTH CENPB-type" evidence="3">
    <location>
        <begin position="58"/>
        <end position="134"/>
    </location>
</feature>